<feature type="compositionally biased region" description="Polar residues" evidence="1">
    <location>
        <begin position="1"/>
        <end position="18"/>
    </location>
</feature>
<feature type="transmembrane region" description="Helical" evidence="2">
    <location>
        <begin position="352"/>
        <end position="372"/>
    </location>
</feature>
<sequence>MSQWRSVQSNHDPGSTRQRTCRKGGRKEHSAVYHGGNSWCIAIDIDLKHAEPVAGQSRARRTSNRRPDSNASRVRGNRGPWRAGEDFLHRREDQGTSADPGTRNAMRVLTRLDRRLVSDGSGVLSCRQIVCLWWSRIDLIEEYVVHSPSTAKVYLPLRVPGQQLGRRTMVNKLWCQEAARKWFYKKDQSLHSRLLSEPKCQKHVATWYLLYRWLIFMVWACIVVCSIFEFGSYKPMVVYDKWPIYLTNWDLILGVSQALLGGFLVLRRWKLQKVSDFDPSALMLGLIDRVYWFLYVVTTSIAFGVTITYWCSIFDPRIHYLDPLNIMLHICNSILMIIDFCITSIPFRLRNFWWCLIIVFLYTMFSLIYYFAGGVDKNGYHYIYKILDWKKPVQASLICVGEGIFITILHSLMCFLEKVKDRLYLKIDKKLGRPYAETHMSSVEKHADIV</sequence>
<dbReference type="Proteomes" id="UP000504631">
    <property type="component" value="Unplaced"/>
</dbReference>
<keyword evidence="3" id="KW-1185">Reference proteome</keyword>
<evidence type="ECO:0000313" key="4">
    <source>
        <dbReference type="RefSeq" id="XP_033348547.1"/>
    </source>
</evidence>
<gene>
    <name evidence="4" type="primary">LOC117232892</name>
</gene>
<feature type="transmembrane region" description="Helical" evidence="2">
    <location>
        <begin position="392"/>
        <end position="416"/>
    </location>
</feature>
<reference evidence="4" key="1">
    <citation type="submission" date="2025-08" db="UniProtKB">
        <authorList>
            <consortium name="RefSeq"/>
        </authorList>
    </citation>
    <scope>IDENTIFICATION</scope>
    <source>
        <tissue evidence="4">Muscle</tissue>
    </source>
</reference>
<dbReference type="Pfam" id="PF21534">
    <property type="entry name" value="Rost"/>
    <property type="match status" value="1"/>
</dbReference>
<feature type="transmembrane region" description="Helical" evidence="2">
    <location>
        <begin position="209"/>
        <end position="231"/>
    </location>
</feature>
<dbReference type="PANTHER" id="PTHR12242:SF49">
    <property type="entry name" value="HEADBUTT, ISOFORM E"/>
    <property type="match status" value="1"/>
</dbReference>
<evidence type="ECO:0000256" key="1">
    <source>
        <dbReference type="SAM" id="MobiDB-lite"/>
    </source>
</evidence>
<evidence type="ECO:0000256" key="2">
    <source>
        <dbReference type="SAM" id="Phobius"/>
    </source>
</evidence>
<keyword evidence="2" id="KW-1133">Transmembrane helix</keyword>
<keyword evidence="2" id="KW-0472">Membrane</keyword>
<feature type="region of interest" description="Disordered" evidence="1">
    <location>
        <begin position="54"/>
        <end position="103"/>
    </location>
</feature>
<dbReference type="GO" id="GO:0016020">
    <property type="term" value="C:membrane"/>
    <property type="evidence" value="ECO:0007669"/>
    <property type="project" value="TreeGrafter"/>
</dbReference>
<feature type="region of interest" description="Disordered" evidence="1">
    <location>
        <begin position="1"/>
        <end position="31"/>
    </location>
</feature>
<dbReference type="AlphaFoldDB" id="A0A6J3K648"/>
<organism evidence="3 4">
    <name type="scientific">Bombus vosnesenskii</name>
    <dbReference type="NCBI Taxonomy" id="207650"/>
    <lineage>
        <taxon>Eukaryota</taxon>
        <taxon>Metazoa</taxon>
        <taxon>Ecdysozoa</taxon>
        <taxon>Arthropoda</taxon>
        <taxon>Hexapoda</taxon>
        <taxon>Insecta</taxon>
        <taxon>Pterygota</taxon>
        <taxon>Neoptera</taxon>
        <taxon>Endopterygota</taxon>
        <taxon>Hymenoptera</taxon>
        <taxon>Apocrita</taxon>
        <taxon>Aculeata</taxon>
        <taxon>Apoidea</taxon>
        <taxon>Anthophila</taxon>
        <taxon>Apidae</taxon>
        <taxon>Bombus</taxon>
        <taxon>Pyrobombus</taxon>
    </lineage>
</organism>
<feature type="compositionally biased region" description="Basic and acidic residues" evidence="1">
    <location>
        <begin position="83"/>
        <end position="94"/>
    </location>
</feature>
<feature type="transmembrane region" description="Helical" evidence="2">
    <location>
        <begin position="326"/>
        <end position="345"/>
    </location>
</feature>
<feature type="transmembrane region" description="Helical" evidence="2">
    <location>
        <begin position="251"/>
        <end position="269"/>
    </location>
</feature>
<dbReference type="KEGG" id="bvk:117232892"/>
<evidence type="ECO:0000313" key="3">
    <source>
        <dbReference type="Proteomes" id="UP000504631"/>
    </source>
</evidence>
<dbReference type="InterPro" id="IPR049352">
    <property type="entry name" value="Rost"/>
</dbReference>
<keyword evidence="2" id="KW-0812">Transmembrane</keyword>
<proteinExistence type="predicted"/>
<accession>A0A6J3K648</accession>
<feature type="transmembrane region" description="Helical" evidence="2">
    <location>
        <begin position="290"/>
        <end position="310"/>
    </location>
</feature>
<protein>
    <submittedName>
        <fullName evidence="4">Protein rolling stone-like</fullName>
    </submittedName>
</protein>
<dbReference type="RefSeq" id="XP_033348547.1">
    <property type="nucleotide sequence ID" value="XM_033492656.1"/>
</dbReference>
<dbReference type="GeneID" id="117232892"/>
<dbReference type="PANTHER" id="PTHR12242">
    <property type="entry name" value="OS02G0130600 PROTEIN-RELATED"/>
    <property type="match status" value="1"/>
</dbReference>
<name>A0A6J3K648_9HYME</name>